<feature type="compositionally biased region" description="Acidic residues" evidence="1">
    <location>
        <begin position="115"/>
        <end position="125"/>
    </location>
</feature>
<feature type="compositionally biased region" description="Basic residues" evidence="1">
    <location>
        <begin position="87"/>
        <end position="97"/>
    </location>
</feature>
<feature type="region of interest" description="Disordered" evidence="1">
    <location>
        <begin position="87"/>
        <end position="316"/>
    </location>
</feature>
<feature type="region of interest" description="Disordered" evidence="1">
    <location>
        <begin position="21"/>
        <end position="57"/>
    </location>
</feature>
<proteinExistence type="predicted"/>
<feature type="compositionally biased region" description="Low complexity" evidence="1">
    <location>
        <begin position="155"/>
        <end position="168"/>
    </location>
</feature>
<dbReference type="AlphaFoldDB" id="A0A2R5GKF2"/>
<gene>
    <name evidence="2" type="ORF">FCC1311_064282</name>
</gene>
<comment type="caution">
    <text evidence="2">The sequence shown here is derived from an EMBL/GenBank/DDBJ whole genome shotgun (WGS) entry which is preliminary data.</text>
</comment>
<feature type="compositionally biased region" description="Basic residues" evidence="1">
    <location>
        <begin position="285"/>
        <end position="296"/>
    </location>
</feature>
<dbReference type="Proteomes" id="UP000241890">
    <property type="component" value="Unassembled WGS sequence"/>
</dbReference>
<evidence type="ECO:0000313" key="3">
    <source>
        <dbReference type="Proteomes" id="UP000241890"/>
    </source>
</evidence>
<dbReference type="EMBL" id="BEYU01000073">
    <property type="protein sequence ID" value="GBG30208.1"/>
    <property type="molecule type" value="Genomic_DNA"/>
</dbReference>
<feature type="compositionally biased region" description="Basic residues" evidence="1">
    <location>
        <begin position="187"/>
        <end position="198"/>
    </location>
</feature>
<evidence type="ECO:0000256" key="1">
    <source>
        <dbReference type="SAM" id="MobiDB-lite"/>
    </source>
</evidence>
<feature type="compositionally biased region" description="Low complexity" evidence="1">
    <location>
        <begin position="222"/>
        <end position="237"/>
    </location>
</feature>
<feature type="compositionally biased region" description="Basic and acidic residues" evidence="1">
    <location>
        <begin position="32"/>
        <end position="42"/>
    </location>
</feature>
<dbReference type="InParanoid" id="A0A2R5GKF2"/>
<keyword evidence="3" id="KW-1185">Reference proteome</keyword>
<name>A0A2R5GKF2_9STRA</name>
<accession>A0A2R5GKF2</accession>
<sequence length="316" mass="34111">MSGVQFSGAALKAQLADVFGLDNGASDDEMDREALREAEDSANRGPELQRQGLGADVEELDVKTSSAVKDAAKPTKLDALDKLAARAKKTTTKKRRQPTSAFEGVAATELRTWEGGDDDESDDELGESRASAVKSRKRARTDVLSAALEKEQEKISSTAAATAGGIATDKPADEAGTETKKLSKNTIRNRRRREKKKLLQQQQQEGQGQKGKEDVSSKTPVTSGAKTDSSSAAAAFDAGEEVDVGGKSNGDAADLNTRETSKENAWAPPRDPTAPMQPSWPADKTRRKKKRSKQKNLKKDTRPAGTWIKTHNKYKT</sequence>
<protein>
    <submittedName>
        <fullName evidence="2">Uncharacterized protein</fullName>
    </submittedName>
</protein>
<reference evidence="2 3" key="1">
    <citation type="submission" date="2017-12" db="EMBL/GenBank/DDBJ databases">
        <title>Sequencing, de novo assembly and annotation of complete genome of a new Thraustochytrid species, strain FCC1311.</title>
        <authorList>
            <person name="Sedici K."/>
            <person name="Godart F."/>
            <person name="Aiese Cigliano R."/>
            <person name="Sanseverino W."/>
            <person name="Barakat M."/>
            <person name="Ortet P."/>
            <person name="Marechal E."/>
            <person name="Cagnac O."/>
            <person name="Amato A."/>
        </authorList>
    </citation>
    <scope>NUCLEOTIDE SEQUENCE [LARGE SCALE GENOMIC DNA]</scope>
</reference>
<evidence type="ECO:0000313" key="2">
    <source>
        <dbReference type="EMBL" id="GBG30208.1"/>
    </source>
</evidence>
<organism evidence="2 3">
    <name type="scientific">Hondaea fermentalgiana</name>
    <dbReference type="NCBI Taxonomy" id="2315210"/>
    <lineage>
        <taxon>Eukaryota</taxon>
        <taxon>Sar</taxon>
        <taxon>Stramenopiles</taxon>
        <taxon>Bigyra</taxon>
        <taxon>Labyrinthulomycetes</taxon>
        <taxon>Thraustochytrida</taxon>
        <taxon>Thraustochytriidae</taxon>
        <taxon>Hondaea</taxon>
    </lineage>
</organism>
<feature type="compositionally biased region" description="Basic and acidic residues" evidence="1">
    <location>
        <begin position="170"/>
        <end position="181"/>
    </location>
</feature>